<dbReference type="PANTHER" id="PTHR35042">
    <property type="entry name" value="ANTHRONE OXYGENASE ENCC"/>
    <property type="match status" value="1"/>
</dbReference>
<dbReference type="PANTHER" id="PTHR35042:SF1">
    <property type="entry name" value="DUF1772-DOMAIN-CONTAINING PROTEIN"/>
    <property type="match status" value="1"/>
</dbReference>
<keyword evidence="8" id="KW-1185">Reference proteome</keyword>
<keyword evidence="2 6" id="KW-0812">Transmembrane</keyword>
<reference evidence="7" key="2">
    <citation type="submission" date="2023-05" db="EMBL/GenBank/DDBJ databases">
        <authorList>
            <consortium name="Lawrence Berkeley National Laboratory"/>
            <person name="Steindorff A."/>
            <person name="Hensen N."/>
            <person name="Bonometti L."/>
            <person name="Westerberg I."/>
            <person name="Brannstrom I.O."/>
            <person name="Guillou S."/>
            <person name="Cros-Aarteil S."/>
            <person name="Calhoun S."/>
            <person name="Haridas S."/>
            <person name="Kuo A."/>
            <person name="Mondo S."/>
            <person name="Pangilinan J."/>
            <person name="Riley R."/>
            <person name="Labutti K."/>
            <person name="Andreopoulos B."/>
            <person name="Lipzen A."/>
            <person name="Chen C."/>
            <person name="Yanf M."/>
            <person name="Daum C."/>
            <person name="Ng V."/>
            <person name="Clum A."/>
            <person name="Ohm R."/>
            <person name="Martin F."/>
            <person name="Silar P."/>
            <person name="Natvig D."/>
            <person name="Lalanne C."/>
            <person name="Gautier V."/>
            <person name="Ament-Velasquez S.L."/>
            <person name="Kruys A."/>
            <person name="Hutchinson M.I."/>
            <person name="Powell A.J."/>
            <person name="Barry K."/>
            <person name="Miller A.N."/>
            <person name="Grigoriev I.V."/>
            <person name="Debuchy R."/>
            <person name="Gladieux P."/>
            <person name="Thoren M.H."/>
            <person name="Johannesson H."/>
        </authorList>
    </citation>
    <scope>NUCLEOTIDE SEQUENCE</scope>
    <source>
        <strain evidence="7">CBS 990.96</strain>
    </source>
</reference>
<name>A0AAN7BUE4_9PEZI</name>
<organism evidence="7 8">
    <name type="scientific">Podospora fimiseda</name>
    <dbReference type="NCBI Taxonomy" id="252190"/>
    <lineage>
        <taxon>Eukaryota</taxon>
        <taxon>Fungi</taxon>
        <taxon>Dikarya</taxon>
        <taxon>Ascomycota</taxon>
        <taxon>Pezizomycotina</taxon>
        <taxon>Sordariomycetes</taxon>
        <taxon>Sordariomycetidae</taxon>
        <taxon>Sordariales</taxon>
        <taxon>Podosporaceae</taxon>
        <taxon>Podospora</taxon>
    </lineage>
</organism>
<feature type="transmembrane region" description="Helical" evidence="6">
    <location>
        <begin position="133"/>
        <end position="157"/>
    </location>
</feature>
<gene>
    <name evidence="7" type="ORF">QBC38DRAFT_411776</name>
</gene>
<evidence type="ECO:0000256" key="3">
    <source>
        <dbReference type="ARBA" id="ARBA00022989"/>
    </source>
</evidence>
<dbReference type="EMBL" id="MU865305">
    <property type="protein sequence ID" value="KAK4229769.1"/>
    <property type="molecule type" value="Genomic_DNA"/>
</dbReference>
<evidence type="ECO:0000256" key="6">
    <source>
        <dbReference type="SAM" id="Phobius"/>
    </source>
</evidence>
<feature type="transmembrane region" description="Helical" evidence="6">
    <location>
        <begin position="12"/>
        <end position="35"/>
    </location>
</feature>
<comment type="caution">
    <text evidence="7">The sequence shown here is derived from an EMBL/GenBank/DDBJ whole genome shotgun (WGS) entry which is preliminary data.</text>
</comment>
<dbReference type="AlphaFoldDB" id="A0AAN7BUE4"/>
<evidence type="ECO:0000256" key="2">
    <source>
        <dbReference type="ARBA" id="ARBA00022692"/>
    </source>
</evidence>
<evidence type="ECO:0000256" key="5">
    <source>
        <dbReference type="ARBA" id="ARBA00034313"/>
    </source>
</evidence>
<reference evidence="7" key="1">
    <citation type="journal article" date="2023" name="Mol. Phylogenet. Evol.">
        <title>Genome-scale phylogeny and comparative genomics of the fungal order Sordariales.</title>
        <authorList>
            <person name="Hensen N."/>
            <person name="Bonometti L."/>
            <person name="Westerberg I."/>
            <person name="Brannstrom I.O."/>
            <person name="Guillou S."/>
            <person name="Cros-Aarteil S."/>
            <person name="Calhoun S."/>
            <person name="Haridas S."/>
            <person name="Kuo A."/>
            <person name="Mondo S."/>
            <person name="Pangilinan J."/>
            <person name="Riley R."/>
            <person name="LaButti K."/>
            <person name="Andreopoulos B."/>
            <person name="Lipzen A."/>
            <person name="Chen C."/>
            <person name="Yan M."/>
            <person name="Daum C."/>
            <person name="Ng V."/>
            <person name="Clum A."/>
            <person name="Steindorff A."/>
            <person name="Ohm R.A."/>
            <person name="Martin F."/>
            <person name="Silar P."/>
            <person name="Natvig D.O."/>
            <person name="Lalanne C."/>
            <person name="Gautier V."/>
            <person name="Ament-Velasquez S.L."/>
            <person name="Kruys A."/>
            <person name="Hutchinson M.I."/>
            <person name="Powell A.J."/>
            <person name="Barry K."/>
            <person name="Miller A.N."/>
            <person name="Grigoriev I.V."/>
            <person name="Debuchy R."/>
            <person name="Gladieux P."/>
            <person name="Hiltunen Thoren M."/>
            <person name="Johannesson H."/>
        </authorList>
    </citation>
    <scope>NUCLEOTIDE SEQUENCE</scope>
    <source>
        <strain evidence="7">CBS 990.96</strain>
    </source>
</reference>
<keyword evidence="4 6" id="KW-0472">Membrane</keyword>
<keyword evidence="3 6" id="KW-1133">Transmembrane helix</keyword>
<accession>A0AAN7BUE4</accession>
<evidence type="ECO:0000313" key="7">
    <source>
        <dbReference type="EMBL" id="KAK4229769.1"/>
    </source>
</evidence>
<evidence type="ECO:0000256" key="1">
    <source>
        <dbReference type="ARBA" id="ARBA00004141"/>
    </source>
</evidence>
<dbReference type="GO" id="GO:0016020">
    <property type="term" value="C:membrane"/>
    <property type="evidence" value="ECO:0007669"/>
    <property type="project" value="UniProtKB-SubCell"/>
</dbReference>
<proteinExistence type="inferred from homology"/>
<evidence type="ECO:0000256" key="4">
    <source>
        <dbReference type="ARBA" id="ARBA00023136"/>
    </source>
</evidence>
<feature type="transmembrane region" description="Helical" evidence="6">
    <location>
        <begin position="55"/>
        <end position="73"/>
    </location>
</feature>
<evidence type="ECO:0000313" key="8">
    <source>
        <dbReference type="Proteomes" id="UP001301958"/>
    </source>
</evidence>
<protein>
    <recommendedName>
        <fullName evidence="9">DUF1772-domain-containing protein</fullName>
    </recommendedName>
</protein>
<feature type="transmembrane region" description="Helical" evidence="6">
    <location>
        <begin position="80"/>
        <end position="99"/>
    </location>
</feature>
<dbReference type="Proteomes" id="UP001301958">
    <property type="component" value="Unassembled WGS sequence"/>
</dbReference>
<evidence type="ECO:0008006" key="9">
    <source>
        <dbReference type="Google" id="ProtNLM"/>
    </source>
</evidence>
<comment type="subcellular location">
    <subcellularLocation>
        <location evidence="1">Membrane</location>
        <topology evidence="1">Multi-pass membrane protein</topology>
    </subcellularLocation>
</comment>
<dbReference type="InterPro" id="IPR013901">
    <property type="entry name" value="Anthrone_oxy"/>
</dbReference>
<sequence length="158" mass="17412">MPSDLRPLKASTLFLSGLTSGISLSLSAFLVPRLLQAPVPIMLQQWKSAMIQGRNSIPLLSAITALGYWYLAAKTKSTKLFGAAGGLTLGIVPYTWIWMLKTNRELVKREEEFSQVKTLTEVEEQSSKRLVDWWGVLNLGRAGMMILGFGLGLGGCFY</sequence>
<dbReference type="Pfam" id="PF08592">
    <property type="entry name" value="Anthrone_oxy"/>
    <property type="match status" value="1"/>
</dbReference>
<comment type="similarity">
    <text evidence="5">Belongs to the anthrone oxygenase family.</text>
</comment>